<dbReference type="Proteomes" id="UP000094527">
    <property type="component" value="Unassembled WGS sequence"/>
</dbReference>
<keyword evidence="1" id="KW-1133">Transmembrane helix</keyword>
<comment type="caution">
    <text evidence="2">The sequence shown here is derived from an EMBL/GenBank/DDBJ whole genome shotgun (WGS) entry which is preliminary data.</text>
</comment>
<dbReference type="FunFam" id="3.40.720.10:FF:000017">
    <property type="entry name" value="Predicted protein"/>
    <property type="match status" value="2"/>
</dbReference>
<dbReference type="GO" id="GO:0005615">
    <property type="term" value="C:extracellular space"/>
    <property type="evidence" value="ECO:0007669"/>
    <property type="project" value="TreeGrafter"/>
</dbReference>
<feature type="transmembrane region" description="Helical" evidence="1">
    <location>
        <begin position="655"/>
        <end position="677"/>
    </location>
</feature>
<reference evidence="2 3" key="1">
    <citation type="journal article" date="2016" name="Genome Biol. Evol.">
        <title>Gene Family Evolution Reflects Adaptation to Soil Environmental Stressors in the Genome of the Collembolan Orchesella cincta.</title>
        <authorList>
            <person name="Faddeeva-Vakhrusheva A."/>
            <person name="Derks M.F."/>
            <person name="Anvar S.Y."/>
            <person name="Agamennone V."/>
            <person name="Suring W."/>
            <person name="Smit S."/>
            <person name="van Straalen N.M."/>
            <person name="Roelofs D."/>
        </authorList>
    </citation>
    <scope>NUCLEOTIDE SEQUENCE [LARGE SCALE GENOMIC DNA]</scope>
    <source>
        <tissue evidence="2">Mixed pool</tissue>
    </source>
</reference>
<dbReference type="PANTHER" id="PTHR10974:SF1">
    <property type="entry name" value="FI08016P-RELATED"/>
    <property type="match status" value="1"/>
</dbReference>
<feature type="transmembrane region" description="Helical" evidence="1">
    <location>
        <begin position="698"/>
        <end position="716"/>
    </location>
</feature>
<evidence type="ECO:0000256" key="1">
    <source>
        <dbReference type="SAM" id="Phobius"/>
    </source>
</evidence>
<dbReference type="SUPFAM" id="SSF53649">
    <property type="entry name" value="Alkaline phosphatase-like"/>
    <property type="match status" value="2"/>
</dbReference>
<keyword evidence="1" id="KW-0472">Membrane</keyword>
<dbReference type="PANTHER" id="PTHR10974">
    <property type="entry name" value="FI08016P-RELATED"/>
    <property type="match status" value="1"/>
</dbReference>
<dbReference type="EMBL" id="LJIJ01000125">
    <property type="protein sequence ID" value="ODN02109.1"/>
    <property type="molecule type" value="Genomic_DNA"/>
</dbReference>
<dbReference type="OrthoDB" id="413313at2759"/>
<dbReference type="Pfam" id="PF02995">
    <property type="entry name" value="DUF229"/>
    <property type="match status" value="2"/>
</dbReference>
<dbReference type="OMA" id="GWFEMMG"/>
<dbReference type="CDD" id="cd16021">
    <property type="entry name" value="ALP_like"/>
    <property type="match status" value="2"/>
</dbReference>
<keyword evidence="1" id="KW-0812">Transmembrane</keyword>
<accession>A0A1D2NA19</accession>
<dbReference type="STRING" id="48709.A0A1D2NA19"/>
<proteinExistence type="predicted"/>
<dbReference type="InterPro" id="IPR004245">
    <property type="entry name" value="DUF229"/>
</dbReference>
<evidence type="ECO:0000313" key="3">
    <source>
        <dbReference type="Proteomes" id="UP000094527"/>
    </source>
</evidence>
<sequence>MQPLHELSTLKYHVHNDKCKIPEMDVWSRLVQPLITKAAPNKCHERQLNLTYVHNSVLMINDKLLEDKGYGLDEISCCYNTIERVKQSLASFDKDADNLFRLSYYKHMACDVPSSYSEECYRMEKVTVPKSDFVKVTCKEIRVLPGGLSYVNFHAVPTFGTGRENSTSSRSIQRKISFWKNCLNAKHKNADQLSEEEKSCGRLLTTAGPPPNVLVLGMDSTSQINFKRFMHRTVKLLEGTIDAVELKGYTKVGENTFPNMVPIMTSFSEDELVKICYHSRWTPQDKCPYLWKKFAQQNYLTAHLEDAPKMASFNYLKTGFIRSPVDIYLRPFMTAAYNHVEDWPYLVECIENQRPEEIILDYIVNIASVADSNQIPYFLTSWLTDLTHDDMNSIQNLDELLSNTILKLLNKGLLKNTILLIMSDHGYRFLNVRETTSGWYEDKLPTMWIKLPASVAEAHPSWLEALYYNSRQLSTPYDLHATFKTIHETFAVLEIPNTRKLSEMEALSHAPPLRGLSLFEKLPFRTCDDAGIPTECCACVPVVEYKTNLTFVELAGRAVVRDINEDLPAACTQLKLAYITASGAFQSERDSASSVIPVENELPEQLIVAVRTAPGDFRYEVWVKYNKTTNTFTSVWHRLRLNKLTTRVVNLTTEAIGILSPLAYYSFYTILTLIVRLHMEVRVENTRSKNVQKSVGKSMLFILVFFLLIIIAKVELPKRRFPTKTDSVVDYRIRVYFRPRSSPFTIVFCTDFKGLENSSETKFLINNEKCRIPEFNVRRIDGRVLTEMENREIIECEQTRFNMTYIKNDVILINSELMVRMGYDLQNISCCYSMILREKVNSLTNRTLVDRKVRYSRCIPMKTEGGTRPLSRFIKVKCETNGNLRGLKEIIYEGFHALPMLSAGDLKKKVKFWAEYANSSKNGRSSDNIRNSLKIQFNKYDLPPNVLLIGLDSTSRMNSQRLMHLTIQVLNDTLKAVEMMGYNKVGYNTFPNIAPLLTSFSETELQSKCLLNRWVPQDNCPYIFKHFSSSNYLTAHLEDAPRFAIFNYWKAGFVNPPLDIYLRPFMIAMYNELRNKNRPRCLHKSPEEIIFDYIVDLASSCREKSMPYFITSWLTDLTHEDTLQLGVMDYLLAATLRRMQTEGLLENTVLLIMSDHGYRFKSVRRTIRGWYEDKLPMFWISIPPSLQKSHKHWKEALVHNSRELVTPFDVHEMLRDILLLSLPKRAMKLDQQRKSHGISLFKKHPHRSCEEASIPEQYCACYVPTTYGENQTLIMLGAQAIVSHINNIIPPSCKRFKILKVTSSGMLSGTLARKNSTLFGQRKSSSVLQLIIGLITMPGDFHIEAWVTFDKATSGVSEVSHISRVSEMSERDKNQLPACLDETTVDMMEFCYCDI</sequence>
<evidence type="ECO:0000313" key="2">
    <source>
        <dbReference type="EMBL" id="ODN02109.1"/>
    </source>
</evidence>
<dbReference type="InterPro" id="IPR017850">
    <property type="entry name" value="Alkaline_phosphatase_core_sf"/>
</dbReference>
<gene>
    <name evidence="2" type="ORF">Ocin01_04569</name>
</gene>
<organism evidence="2 3">
    <name type="scientific">Orchesella cincta</name>
    <name type="common">Springtail</name>
    <name type="synonym">Podura cincta</name>
    <dbReference type="NCBI Taxonomy" id="48709"/>
    <lineage>
        <taxon>Eukaryota</taxon>
        <taxon>Metazoa</taxon>
        <taxon>Ecdysozoa</taxon>
        <taxon>Arthropoda</taxon>
        <taxon>Hexapoda</taxon>
        <taxon>Collembola</taxon>
        <taxon>Entomobryomorpha</taxon>
        <taxon>Entomobryoidea</taxon>
        <taxon>Orchesellidae</taxon>
        <taxon>Orchesellinae</taxon>
        <taxon>Orchesella</taxon>
    </lineage>
</organism>
<protein>
    <submittedName>
        <fullName evidence="2">Uncharacterized protein</fullName>
    </submittedName>
</protein>
<dbReference type="Gene3D" id="3.40.720.10">
    <property type="entry name" value="Alkaline Phosphatase, subunit A"/>
    <property type="match status" value="2"/>
</dbReference>
<name>A0A1D2NA19_ORCCI</name>
<keyword evidence="3" id="KW-1185">Reference proteome</keyword>